<dbReference type="NCBIfam" id="TIGR00773">
    <property type="entry name" value="NhaA"/>
    <property type="match status" value="1"/>
</dbReference>
<keyword evidence="4 6" id="KW-1133">Transmembrane helix</keyword>
<evidence type="ECO:0000256" key="2">
    <source>
        <dbReference type="ARBA" id="ARBA00022475"/>
    </source>
</evidence>
<evidence type="ECO:0000256" key="3">
    <source>
        <dbReference type="ARBA" id="ARBA00022692"/>
    </source>
</evidence>
<feature type="transmembrane region" description="Helical" evidence="6">
    <location>
        <begin position="21"/>
        <end position="41"/>
    </location>
</feature>
<evidence type="ECO:0000256" key="1">
    <source>
        <dbReference type="ARBA" id="ARBA00004429"/>
    </source>
</evidence>
<sequence length="395" mass="42784">MSFLKQTFIDPIKEFIHDSRSIGILLLVCTAISLVIANLSFGEKYLAFWNAEFHLAHNLYLPHSLLHFINDGLMALFFFLAGMEIKHEMLEGELASPQRAALPVAAAIGGMIAPAIIFSLFNKATVFQPGWGIPTATDIAFSLGVASLLGKRVPDSLKIFLTALAIIDDLGAIVIIALFYGSSIKLVWLAASLCIIAFIYFINKKMRFGWLQIALGVLLWYCVFNSGVHATIAGVLFALLVPGNLLTTYCNKLHHLVNFAIMPLFALANTAIIFPDNPVTALTSTLSLGIIAGLFIGKPLGIYTASYIVIKKKWAALSSDITQAHLVGAGVLAGIGFTMSIFISTLAFSDPAYQDIAKVAVLAGSVASMIAGYFWLRSLHTRKQRQVTSNATVKQ</sequence>
<feature type="transmembrane region" description="Helical" evidence="6">
    <location>
        <begin position="322"/>
        <end position="344"/>
    </location>
</feature>
<protein>
    <recommendedName>
        <fullName evidence="6">Na(+)/H(+) antiporter NhaA</fullName>
    </recommendedName>
    <alternativeName>
        <fullName evidence="6">Sodium/proton antiporter NhaA</fullName>
    </alternativeName>
</protein>
<comment type="function">
    <text evidence="6">Na(+)/H(+) antiporter that extrudes sodium in exchange for external protons.</text>
</comment>
<keyword evidence="2 6" id="KW-1003">Cell membrane</keyword>
<evidence type="ECO:0000313" key="8">
    <source>
        <dbReference type="Proteomes" id="UP001560573"/>
    </source>
</evidence>
<gene>
    <name evidence="6 7" type="primary">nhaA</name>
    <name evidence="7" type="ORF">QTN47_02075</name>
</gene>
<dbReference type="HAMAP" id="MF_01844">
    <property type="entry name" value="NhaA"/>
    <property type="match status" value="1"/>
</dbReference>
<keyword evidence="6" id="KW-0406">Ion transport</keyword>
<dbReference type="Pfam" id="PF06965">
    <property type="entry name" value="Na_H_antiport_1"/>
    <property type="match status" value="1"/>
</dbReference>
<proteinExistence type="inferred from homology"/>
<reference evidence="7 8" key="1">
    <citation type="submission" date="2023-07" db="EMBL/GenBank/DDBJ databases">
        <authorList>
            <person name="Lian W.-H."/>
        </authorList>
    </citation>
    <scope>NUCLEOTIDE SEQUENCE [LARGE SCALE GENOMIC DNA]</scope>
    <source>
        <strain evidence="7 8">SYSU DXS3180</strain>
    </source>
</reference>
<feature type="transmembrane region" description="Helical" evidence="6">
    <location>
        <begin position="356"/>
        <end position="376"/>
    </location>
</feature>
<dbReference type="Gene3D" id="1.20.1530.10">
    <property type="entry name" value="Na+/H+ antiporter like domain"/>
    <property type="match status" value="1"/>
</dbReference>
<evidence type="ECO:0000256" key="6">
    <source>
        <dbReference type="HAMAP-Rule" id="MF_01844"/>
    </source>
</evidence>
<evidence type="ECO:0000256" key="4">
    <source>
        <dbReference type="ARBA" id="ARBA00022989"/>
    </source>
</evidence>
<keyword evidence="6" id="KW-0739">Sodium transport</keyword>
<feature type="transmembrane region" description="Helical" evidence="6">
    <location>
        <begin position="256"/>
        <end position="274"/>
    </location>
</feature>
<dbReference type="RefSeq" id="WP_369327652.1">
    <property type="nucleotide sequence ID" value="NZ_JAULBC010000001.1"/>
</dbReference>
<feature type="transmembrane region" description="Helical" evidence="6">
    <location>
        <begin position="133"/>
        <end position="150"/>
    </location>
</feature>
<dbReference type="EMBL" id="JAULBC010000001">
    <property type="protein sequence ID" value="MEX6686260.1"/>
    <property type="molecule type" value="Genomic_DNA"/>
</dbReference>
<keyword evidence="6" id="KW-0813">Transport</keyword>
<dbReference type="InterPro" id="IPR023171">
    <property type="entry name" value="Na/H_antiporter_dom_sf"/>
</dbReference>
<keyword evidence="6" id="KW-0915">Sodium</keyword>
<feature type="transmembrane region" description="Helical" evidence="6">
    <location>
        <begin position="100"/>
        <end position="121"/>
    </location>
</feature>
<feature type="transmembrane region" description="Helical" evidence="6">
    <location>
        <begin position="61"/>
        <end position="80"/>
    </location>
</feature>
<dbReference type="PANTHER" id="PTHR30341">
    <property type="entry name" value="SODIUM ION/PROTON ANTIPORTER NHAA-RELATED"/>
    <property type="match status" value="1"/>
</dbReference>
<keyword evidence="6" id="KW-0050">Antiport</keyword>
<keyword evidence="3 6" id="KW-0812">Transmembrane</keyword>
<dbReference type="InterPro" id="IPR004670">
    <property type="entry name" value="NhaA"/>
</dbReference>
<keyword evidence="5 6" id="KW-0472">Membrane</keyword>
<evidence type="ECO:0000313" key="7">
    <source>
        <dbReference type="EMBL" id="MEX6686260.1"/>
    </source>
</evidence>
<keyword evidence="8" id="KW-1185">Reference proteome</keyword>
<feature type="transmembrane region" description="Helical" evidence="6">
    <location>
        <begin position="159"/>
        <end position="180"/>
    </location>
</feature>
<dbReference type="Proteomes" id="UP001560573">
    <property type="component" value="Unassembled WGS sequence"/>
</dbReference>
<dbReference type="PANTHER" id="PTHR30341:SF0">
    <property type="entry name" value="NA(+)_H(+) ANTIPORTER NHAA"/>
    <property type="match status" value="1"/>
</dbReference>
<organism evidence="7 8">
    <name type="scientific">Danxiaibacter flavus</name>
    <dbReference type="NCBI Taxonomy" id="3049108"/>
    <lineage>
        <taxon>Bacteria</taxon>
        <taxon>Pseudomonadati</taxon>
        <taxon>Bacteroidota</taxon>
        <taxon>Chitinophagia</taxon>
        <taxon>Chitinophagales</taxon>
        <taxon>Chitinophagaceae</taxon>
        <taxon>Danxiaibacter</taxon>
    </lineage>
</organism>
<comment type="catalytic activity">
    <reaction evidence="6">
        <text>Na(+)(in) + 2 H(+)(out) = Na(+)(out) + 2 H(+)(in)</text>
        <dbReference type="Rhea" id="RHEA:29251"/>
        <dbReference type="ChEBI" id="CHEBI:15378"/>
        <dbReference type="ChEBI" id="CHEBI:29101"/>
    </reaction>
</comment>
<feature type="transmembrane region" description="Helical" evidence="6">
    <location>
        <begin position="286"/>
        <end position="310"/>
    </location>
</feature>
<evidence type="ECO:0000256" key="5">
    <source>
        <dbReference type="ARBA" id="ARBA00023136"/>
    </source>
</evidence>
<feature type="transmembrane region" description="Helical" evidence="6">
    <location>
        <begin position="186"/>
        <end position="202"/>
    </location>
</feature>
<comment type="similarity">
    <text evidence="6">Belongs to the NhaA Na(+)/H(+) (TC 2.A.33) antiporter family.</text>
</comment>
<comment type="caution">
    <text evidence="7">The sequence shown here is derived from an EMBL/GenBank/DDBJ whole genome shotgun (WGS) entry which is preliminary data.</text>
</comment>
<name>A0ABV3Z9R4_9BACT</name>
<accession>A0ABV3Z9R4</accession>
<comment type="subcellular location">
    <subcellularLocation>
        <location evidence="1">Cell inner membrane</location>
        <topology evidence="1">Multi-pass membrane protein</topology>
    </subcellularLocation>
    <subcellularLocation>
        <location evidence="6">Cell membrane</location>
        <topology evidence="6">Multi-pass membrane protein</topology>
    </subcellularLocation>
</comment>